<comment type="caution">
    <text evidence="1">The sequence shown here is derived from an EMBL/GenBank/DDBJ whole genome shotgun (WGS) entry which is preliminary data.</text>
</comment>
<dbReference type="EMBL" id="JAAKZW010000003">
    <property type="protein sequence ID" value="NGO74505.1"/>
    <property type="molecule type" value="Genomic_DNA"/>
</dbReference>
<dbReference type="Proteomes" id="UP000481109">
    <property type="component" value="Unassembled WGS sequence"/>
</dbReference>
<evidence type="ECO:0000313" key="1">
    <source>
        <dbReference type="EMBL" id="NGO74505.1"/>
    </source>
</evidence>
<gene>
    <name evidence="1" type="ORF">G6045_02225</name>
</gene>
<proteinExistence type="predicted"/>
<protein>
    <submittedName>
        <fullName evidence="1">Uncharacterized protein</fullName>
    </submittedName>
</protein>
<sequence length="443" mass="47469">MRAYRNLLKHLSEDAPGTLGRLPAEFVTAQARRLVDQDEIYVLEQLHKHVPVMASLPQDVVARAAERALERAVVDDFCFLAKHLPPAQRPGAGLIGRACTRLARRGNAGGIEQIIAATGVRPELDEATALRAYDVLVAAGRLGAVDYMRQLTRVPVRFRPDAVATGMRTLLASGRYGALRKLATLTDVEVRLDEEEVRRAVEEAVVDGTLPELAGALDRVRPSPRVEGFAEVFRRLAAEERMAELPALFRVFADADWEVLDVGMWQRLVASGSAPAVRFAFEHCEDTALLAREARTAYTVGVSSGDRALVRLACERGGARLRAQDAGKLLGDALENGDAGWFDFAAGRLPALPVVDADRAQLYLALQAVRAPGRVDRDADLLGVDRDAGTGQWLLSLAEGRWSGGPCAVEHPLTGPCAVGHPGADAVACGAVAPPVAELVVGA</sequence>
<name>A0A6G4XAF4_9ACTN</name>
<evidence type="ECO:0000313" key="2">
    <source>
        <dbReference type="Proteomes" id="UP000481109"/>
    </source>
</evidence>
<dbReference type="AlphaFoldDB" id="A0A6G4XAF4"/>
<accession>A0A6G4XAF4</accession>
<organism evidence="1 2">
    <name type="scientific">Streptomyces mesophilus</name>
    <dbReference type="NCBI Taxonomy" id="1775132"/>
    <lineage>
        <taxon>Bacteria</taxon>
        <taxon>Bacillati</taxon>
        <taxon>Actinomycetota</taxon>
        <taxon>Actinomycetes</taxon>
        <taxon>Kitasatosporales</taxon>
        <taxon>Streptomycetaceae</taxon>
        <taxon>Streptomyces</taxon>
    </lineage>
</organism>
<dbReference type="RefSeq" id="WP_165330020.1">
    <property type="nucleotide sequence ID" value="NZ_JAAKZW010000003.1"/>
</dbReference>
<keyword evidence="2" id="KW-1185">Reference proteome</keyword>
<reference evidence="1 2" key="1">
    <citation type="submission" date="2020-02" db="EMBL/GenBank/DDBJ databases">
        <title>Whole-genome analyses of novel actinobacteria.</title>
        <authorList>
            <person name="Sahin N."/>
            <person name="Tokatli A."/>
        </authorList>
    </citation>
    <scope>NUCLEOTIDE SEQUENCE [LARGE SCALE GENOMIC DNA]</scope>
    <source>
        <strain evidence="1 2">YC504</strain>
    </source>
</reference>